<proteinExistence type="predicted"/>
<dbReference type="eggNOG" id="ENOG5034C6Q">
    <property type="taxonomic scope" value="Bacteria"/>
</dbReference>
<dbReference type="InterPro" id="IPR036397">
    <property type="entry name" value="RNaseH_sf"/>
</dbReference>
<dbReference type="SUPFAM" id="SSF53098">
    <property type="entry name" value="Ribonuclease H-like"/>
    <property type="match status" value="1"/>
</dbReference>
<dbReference type="Gene3D" id="3.30.420.10">
    <property type="entry name" value="Ribonuclease H-like superfamily/Ribonuclease H"/>
    <property type="match status" value="1"/>
</dbReference>
<dbReference type="GO" id="GO:0003676">
    <property type="term" value="F:nucleic acid binding"/>
    <property type="evidence" value="ECO:0007669"/>
    <property type="project" value="InterPro"/>
</dbReference>
<reference evidence="1 2" key="1">
    <citation type="submission" date="2010-07" db="EMBL/GenBank/DDBJ databases">
        <title>The draft genome of Paenibacillus curdlanolyticus YK9.</title>
        <authorList>
            <consortium name="US DOE Joint Genome Institute (JGI-PGF)"/>
            <person name="Lucas S."/>
            <person name="Copeland A."/>
            <person name="Lapidus A."/>
            <person name="Cheng J.-F."/>
            <person name="Bruce D."/>
            <person name="Goodwin L."/>
            <person name="Pitluck S."/>
            <person name="Land M.L."/>
            <person name="Hauser L."/>
            <person name="Chang Y.-J."/>
            <person name="Jeffries C."/>
            <person name="Anderson I.J."/>
            <person name="Johnson E."/>
            <person name="Loganathan U."/>
            <person name="Mulhopadhyay B."/>
            <person name="Kyrpides N."/>
            <person name="Woyke T.J."/>
        </authorList>
    </citation>
    <scope>NUCLEOTIDE SEQUENCE [LARGE SCALE GENOMIC DNA]</scope>
    <source>
        <strain evidence="1 2">YK9</strain>
    </source>
</reference>
<dbReference type="Proteomes" id="UP000005387">
    <property type="component" value="Unassembled WGS sequence"/>
</dbReference>
<dbReference type="EMBL" id="AEDD01000002">
    <property type="protein sequence ID" value="EFM12240.1"/>
    <property type="molecule type" value="Genomic_DNA"/>
</dbReference>
<dbReference type="AlphaFoldDB" id="E0I5J8"/>
<accession>E0I5J8</accession>
<name>E0I5J8_9BACL</name>
<evidence type="ECO:0000313" key="2">
    <source>
        <dbReference type="Proteomes" id="UP000005387"/>
    </source>
</evidence>
<keyword evidence="2" id="KW-1185">Reference proteome</keyword>
<evidence type="ECO:0000313" key="1">
    <source>
        <dbReference type="EMBL" id="EFM12240.1"/>
    </source>
</evidence>
<dbReference type="InterPro" id="IPR012337">
    <property type="entry name" value="RNaseH-like_sf"/>
</dbReference>
<dbReference type="OrthoDB" id="2593769at2"/>
<sequence length="171" mass="19370">MNVNNDLLVKKAYASPKLRQMMVNSGTMFLYCDYAGFASQNVYGAACCMVYNRTVRITAKKLLLEQDFGSSYGEMMAIVHSLELLKDACLVHQPRIAVIFTDYSRISNMLVQDRFSQIQTEQGRDELLAALSNANRLFPNVDVQIKYISNQKKNNYLHQIAHSAARKAAFT</sequence>
<organism evidence="1 2">
    <name type="scientific">Paenibacillus curdlanolyticus YK9</name>
    <dbReference type="NCBI Taxonomy" id="717606"/>
    <lineage>
        <taxon>Bacteria</taxon>
        <taxon>Bacillati</taxon>
        <taxon>Bacillota</taxon>
        <taxon>Bacilli</taxon>
        <taxon>Bacillales</taxon>
        <taxon>Paenibacillaceae</taxon>
        <taxon>Paenibacillus</taxon>
    </lineage>
</organism>
<gene>
    <name evidence="1" type="ORF">PaecuDRAFT_0920</name>
</gene>
<evidence type="ECO:0008006" key="3">
    <source>
        <dbReference type="Google" id="ProtNLM"/>
    </source>
</evidence>
<protein>
    <recommendedName>
        <fullName evidence="3">RNase H type-1 domain-containing protein</fullName>
    </recommendedName>
</protein>